<feature type="transmembrane region" description="Helical" evidence="16">
    <location>
        <begin position="171"/>
        <end position="192"/>
    </location>
</feature>
<dbReference type="RefSeq" id="WP_282011592.1">
    <property type="nucleotide sequence ID" value="NZ_OX336137.1"/>
</dbReference>
<dbReference type="PRINTS" id="PR00943">
    <property type="entry name" value="CUATPASE"/>
</dbReference>
<dbReference type="CDD" id="cd00371">
    <property type="entry name" value="HMA"/>
    <property type="match status" value="2"/>
</dbReference>
<dbReference type="InterPro" id="IPR023214">
    <property type="entry name" value="HAD_sf"/>
</dbReference>
<evidence type="ECO:0000256" key="2">
    <source>
        <dbReference type="ARBA" id="ARBA00006024"/>
    </source>
</evidence>
<dbReference type="PROSITE" id="PS00154">
    <property type="entry name" value="ATPASE_E1_E2"/>
    <property type="match status" value="1"/>
</dbReference>
<dbReference type="NCBIfam" id="TIGR01525">
    <property type="entry name" value="ATPase-IB_hvy"/>
    <property type="match status" value="1"/>
</dbReference>
<dbReference type="SFLD" id="SFLDS00003">
    <property type="entry name" value="Haloacid_Dehalogenase"/>
    <property type="match status" value="1"/>
</dbReference>
<dbReference type="Gene3D" id="3.30.70.100">
    <property type="match status" value="2"/>
</dbReference>
<dbReference type="EMBL" id="OX336137">
    <property type="protein sequence ID" value="CAI2718709.1"/>
    <property type="molecule type" value="Genomic_DNA"/>
</dbReference>
<evidence type="ECO:0000256" key="3">
    <source>
        <dbReference type="ARBA" id="ARBA00022448"/>
    </source>
</evidence>
<evidence type="ECO:0000256" key="10">
    <source>
        <dbReference type="ARBA" id="ARBA00022842"/>
    </source>
</evidence>
<comment type="subcellular location">
    <subcellularLocation>
        <location evidence="16">Cell membrane</location>
    </subcellularLocation>
    <subcellularLocation>
        <location evidence="1">Endomembrane system</location>
        <topology evidence="1">Multi-pass membrane protein</topology>
    </subcellularLocation>
</comment>
<keyword evidence="6" id="KW-0677">Repeat</keyword>
<dbReference type="PANTHER" id="PTHR43520:SF8">
    <property type="entry name" value="P-TYPE CU(+) TRANSPORTER"/>
    <property type="match status" value="1"/>
</dbReference>
<dbReference type="InterPro" id="IPR023299">
    <property type="entry name" value="ATPase_P-typ_cyto_dom_N"/>
</dbReference>
<name>A0ABM9HEP9_9BACT</name>
<dbReference type="PROSITE" id="PS50846">
    <property type="entry name" value="HMA_2"/>
    <property type="match status" value="2"/>
</dbReference>
<keyword evidence="11" id="KW-1278">Translocase</keyword>
<dbReference type="Pfam" id="PF00403">
    <property type="entry name" value="HMA"/>
    <property type="match status" value="2"/>
</dbReference>
<dbReference type="Gene3D" id="2.70.150.10">
    <property type="entry name" value="Calcium-transporting ATPase, cytoplasmic transduction domain A"/>
    <property type="match status" value="1"/>
</dbReference>
<dbReference type="SFLD" id="SFLDF00027">
    <property type="entry name" value="p-type_atpase"/>
    <property type="match status" value="1"/>
</dbReference>
<dbReference type="InterPro" id="IPR001757">
    <property type="entry name" value="P_typ_ATPase"/>
</dbReference>
<evidence type="ECO:0000256" key="16">
    <source>
        <dbReference type="RuleBase" id="RU362081"/>
    </source>
</evidence>
<dbReference type="InterPro" id="IPR023298">
    <property type="entry name" value="ATPase_P-typ_TM_dom_sf"/>
</dbReference>
<evidence type="ECO:0000256" key="9">
    <source>
        <dbReference type="ARBA" id="ARBA00022840"/>
    </source>
</evidence>
<proteinExistence type="inferred from homology"/>
<evidence type="ECO:0000256" key="8">
    <source>
        <dbReference type="ARBA" id="ARBA00022796"/>
    </source>
</evidence>
<dbReference type="Gene3D" id="3.40.1110.10">
    <property type="entry name" value="Calcium-transporting ATPase, cytoplasmic domain N"/>
    <property type="match status" value="1"/>
</dbReference>
<feature type="transmembrane region" description="Helical" evidence="16">
    <location>
        <begin position="235"/>
        <end position="253"/>
    </location>
</feature>
<feature type="transmembrane region" description="Helical" evidence="16">
    <location>
        <begin position="198"/>
        <end position="215"/>
    </location>
</feature>
<evidence type="ECO:0000256" key="11">
    <source>
        <dbReference type="ARBA" id="ARBA00022967"/>
    </source>
</evidence>
<feature type="domain" description="HMA" evidence="17">
    <location>
        <begin position="10"/>
        <end position="76"/>
    </location>
</feature>
<evidence type="ECO:0000256" key="12">
    <source>
        <dbReference type="ARBA" id="ARBA00022989"/>
    </source>
</evidence>
<keyword evidence="13" id="KW-0186">Copper</keyword>
<reference evidence="18 19" key="1">
    <citation type="submission" date="2022-09" db="EMBL/GenBank/DDBJ databases">
        <authorList>
            <person name="Kop L."/>
        </authorList>
    </citation>
    <scope>NUCLEOTIDE SEQUENCE [LARGE SCALE GENOMIC DNA]</scope>
    <source>
        <strain evidence="18 19">347</strain>
    </source>
</reference>
<feature type="transmembrane region" description="Helical" evidence="16">
    <location>
        <begin position="795"/>
        <end position="819"/>
    </location>
</feature>
<dbReference type="CDD" id="cd02094">
    <property type="entry name" value="P-type_ATPase_Cu-like"/>
    <property type="match status" value="1"/>
</dbReference>
<evidence type="ECO:0000313" key="19">
    <source>
        <dbReference type="Proteomes" id="UP001157733"/>
    </source>
</evidence>
<evidence type="ECO:0000256" key="6">
    <source>
        <dbReference type="ARBA" id="ARBA00022737"/>
    </source>
</evidence>
<feature type="domain" description="HMA" evidence="17">
    <location>
        <begin position="78"/>
        <end position="144"/>
    </location>
</feature>
<evidence type="ECO:0000256" key="4">
    <source>
        <dbReference type="ARBA" id="ARBA00022692"/>
    </source>
</evidence>
<accession>A0ABM9HEP9</accession>
<keyword evidence="3" id="KW-0813">Transport</keyword>
<evidence type="ECO:0000256" key="7">
    <source>
        <dbReference type="ARBA" id="ARBA00022741"/>
    </source>
</evidence>
<dbReference type="Proteomes" id="UP001157733">
    <property type="component" value="Chromosome"/>
</dbReference>
<dbReference type="InterPro" id="IPR059000">
    <property type="entry name" value="ATPase_P-type_domA"/>
</dbReference>
<keyword evidence="19" id="KW-1185">Reference proteome</keyword>
<organism evidence="18 19">
    <name type="scientific">Nitrospina watsonii</name>
    <dbReference type="NCBI Taxonomy" id="1323948"/>
    <lineage>
        <taxon>Bacteria</taxon>
        <taxon>Pseudomonadati</taxon>
        <taxon>Nitrospinota/Tectimicrobiota group</taxon>
        <taxon>Nitrospinota</taxon>
        <taxon>Nitrospinia</taxon>
        <taxon>Nitrospinales</taxon>
        <taxon>Nitrospinaceae</taxon>
        <taxon>Nitrospina</taxon>
    </lineage>
</organism>
<dbReference type="InterPro" id="IPR006122">
    <property type="entry name" value="HMA_Cu_ion-bd"/>
</dbReference>
<gene>
    <name evidence="18" type="primary">actP</name>
    <name evidence="18" type="ORF">NSPWAT_1853</name>
</gene>
<evidence type="ECO:0000256" key="14">
    <source>
        <dbReference type="ARBA" id="ARBA00023065"/>
    </source>
</evidence>
<dbReference type="InterPro" id="IPR027256">
    <property type="entry name" value="P-typ_ATPase_IB"/>
</dbReference>
<evidence type="ECO:0000256" key="5">
    <source>
        <dbReference type="ARBA" id="ARBA00022723"/>
    </source>
</evidence>
<dbReference type="InterPro" id="IPR008250">
    <property type="entry name" value="ATPase_P-typ_transduc_dom_A_sf"/>
</dbReference>
<feature type="transmembrane region" description="Helical" evidence="16">
    <location>
        <begin position="452"/>
        <end position="475"/>
    </location>
</feature>
<comment type="similarity">
    <text evidence="2 16">Belongs to the cation transport ATPase (P-type) (TC 3.A.3) family. Type IB subfamily.</text>
</comment>
<dbReference type="PRINTS" id="PR00942">
    <property type="entry name" value="CUATPASEI"/>
</dbReference>
<dbReference type="InterPro" id="IPR006121">
    <property type="entry name" value="HMA_dom"/>
</dbReference>
<evidence type="ECO:0000313" key="18">
    <source>
        <dbReference type="EMBL" id="CAI2718709.1"/>
    </source>
</evidence>
<keyword evidence="4 16" id="KW-0812">Transmembrane</keyword>
<dbReference type="Gene3D" id="3.40.50.1000">
    <property type="entry name" value="HAD superfamily/HAD-like"/>
    <property type="match status" value="1"/>
</dbReference>
<dbReference type="PROSITE" id="PS01047">
    <property type="entry name" value="HMA_1"/>
    <property type="match status" value="2"/>
</dbReference>
<keyword evidence="10" id="KW-0460">Magnesium</keyword>
<keyword evidence="12 16" id="KW-1133">Transmembrane helix</keyword>
<dbReference type="InterPro" id="IPR036412">
    <property type="entry name" value="HAD-like_sf"/>
</dbReference>
<dbReference type="InterPro" id="IPR036163">
    <property type="entry name" value="HMA_dom_sf"/>
</dbReference>
<keyword evidence="16" id="KW-1003">Cell membrane</keyword>
<keyword evidence="8" id="KW-0187">Copper transport</keyword>
<keyword evidence="14" id="KW-0406">Ion transport</keyword>
<dbReference type="SUPFAM" id="SSF55008">
    <property type="entry name" value="HMA, heavy metal-associated domain"/>
    <property type="match status" value="2"/>
</dbReference>
<sequence length="828" mass="88467">MSETKTAESKSLSLPIQGMSCASCAARIEKKVGEVRGVSAASVNFGAERATVEYDPETASPDRIIASIREIGYDVPSVQKTFPVEGMSCASCVGRVEKKLRHLDGVTEVSVNLASERATVNYMESRVGLKEFQAALQEIGYRVPNVDSEEEASTQEAEEEHRPREYRAVQLKFGVSLALSLSIMVLGMSGWIGNTTTLHWILFALATPVQFWGGWQFYKGTWAGIKHGYTDMNTLIAVGTTVAYVYSVVVTLVPDVVASLGTGLAVYYDTSAMIIALVLMGRMLEARAKGRTSDAIRKLIGLQAKTACVERDGQETDLPIDQVEVDDIVCVRPGEKVPVDGTLTEGQTTLDESMITGESIPVEKKQGDDVIGASLNKTGYFKMKATRLGKDSVLANIIRMVQEAQGSKAPVQRLVDTVAGIFVPVVIGIALAAFGFWWLAGPSVATLPTDPALFAMMAFISVLIIACPCALGLATPTAIMVGTGKGAEMGILIKGGETLEQAQKLDTIVFDKTGTLTEGKPVVRDVWVAEDAGLNEDTLLMFAASLEKGSEHPLGVAIVEEATQRNLTLKQAEGFEALPGAGVKAKVEGRDVALGNMRMMEEAGIDVAAARDKAQALAAEGKTPMWVRVDDRIVGLIAAADRVKAESKAAVKSLKARGLEVAMITGDNRQTAEAVGRELGIDRVLAEVLPADKAKEVKNLQDAGRFVAMVGDGINDAPALAQAHIGIAMGSGTDVAIETADITLMTHDLNAVVDAIELSRRTMSKIKQNLFWAFFYNVLGIPIAAGVLYPFSGLLLQPMFAAAAMSFSSVSVVSNSLLLKRFQPSRQR</sequence>
<dbReference type="SUPFAM" id="SSF56784">
    <property type="entry name" value="HAD-like"/>
    <property type="match status" value="1"/>
</dbReference>
<dbReference type="Pfam" id="PF00702">
    <property type="entry name" value="Hydrolase"/>
    <property type="match status" value="1"/>
</dbReference>
<dbReference type="PANTHER" id="PTHR43520">
    <property type="entry name" value="ATP7, ISOFORM B"/>
    <property type="match status" value="1"/>
</dbReference>
<dbReference type="InterPro" id="IPR017969">
    <property type="entry name" value="Heavy-metal-associated_CS"/>
</dbReference>
<dbReference type="NCBIfam" id="TIGR01511">
    <property type="entry name" value="ATPase-IB1_Cu"/>
    <property type="match status" value="1"/>
</dbReference>
<protein>
    <submittedName>
        <fullName evidence="18">Copper-transporting P-type ATPase</fullName>
    </submittedName>
</protein>
<keyword evidence="9 16" id="KW-0067">ATP-binding</keyword>
<dbReference type="NCBIfam" id="TIGR00003">
    <property type="entry name" value="copper ion binding protein"/>
    <property type="match status" value="2"/>
</dbReference>
<dbReference type="InterPro" id="IPR044492">
    <property type="entry name" value="P_typ_ATPase_HD_dom"/>
</dbReference>
<feature type="transmembrane region" description="Helical" evidence="16">
    <location>
        <begin position="265"/>
        <end position="284"/>
    </location>
</feature>
<dbReference type="PRINTS" id="PR00119">
    <property type="entry name" value="CATATPASE"/>
</dbReference>
<dbReference type="SUPFAM" id="SSF81665">
    <property type="entry name" value="Calcium ATPase, transmembrane domain M"/>
    <property type="match status" value="1"/>
</dbReference>
<dbReference type="SFLD" id="SFLDG00002">
    <property type="entry name" value="C1.7:_P-type_atpase_like"/>
    <property type="match status" value="1"/>
</dbReference>
<keyword evidence="7 16" id="KW-0547">Nucleotide-binding</keyword>
<keyword evidence="5 16" id="KW-0479">Metal-binding</keyword>
<dbReference type="InterPro" id="IPR018303">
    <property type="entry name" value="ATPase_P-typ_P_site"/>
</dbReference>
<dbReference type="SUPFAM" id="SSF81653">
    <property type="entry name" value="Calcium ATPase, transduction domain A"/>
    <property type="match status" value="1"/>
</dbReference>
<dbReference type="NCBIfam" id="TIGR01494">
    <property type="entry name" value="ATPase_P-type"/>
    <property type="match status" value="1"/>
</dbReference>
<evidence type="ECO:0000256" key="15">
    <source>
        <dbReference type="ARBA" id="ARBA00023136"/>
    </source>
</evidence>
<evidence type="ECO:0000256" key="13">
    <source>
        <dbReference type="ARBA" id="ARBA00023008"/>
    </source>
</evidence>
<keyword evidence="15 16" id="KW-0472">Membrane</keyword>
<evidence type="ECO:0000259" key="17">
    <source>
        <dbReference type="PROSITE" id="PS50846"/>
    </source>
</evidence>
<feature type="transmembrane region" description="Helical" evidence="16">
    <location>
        <begin position="770"/>
        <end position="789"/>
    </location>
</feature>
<dbReference type="Pfam" id="PF00122">
    <property type="entry name" value="E1-E2_ATPase"/>
    <property type="match status" value="1"/>
</dbReference>
<evidence type="ECO:0000256" key="1">
    <source>
        <dbReference type="ARBA" id="ARBA00004127"/>
    </source>
</evidence>
<feature type="transmembrane region" description="Helical" evidence="16">
    <location>
        <begin position="418"/>
        <end position="440"/>
    </location>
</feature>